<keyword evidence="2 4" id="KW-0238">DNA-binding</keyword>
<dbReference type="SMR" id="A2FHT4"/>
<gene>
    <name evidence="7" type="ORF">TVAG_126740</name>
</gene>
<evidence type="ECO:0000256" key="3">
    <source>
        <dbReference type="ARBA" id="ARBA00023242"/>
    </source>
</evidence>
<accession>A2FHT4</accession>
<evidence type="ECO:0000313" key="7">
    <source>
        <dbReference type="EMBL" id="EAX95544.1"/>
    </source>
</evidence>
<dbReference type="VEuPathDB" id="TrichDB:TVAG_126740"/>
<evidence type="ECO:0000256" key="4">
    <source>
        <dbReference type="PROSITE-ProRule" id="PRU00267"/>
    </source>
</evidence>
<keyword evidence="8" id="KW-1185">Reference proteome</keyword>
<dbReference type="SUPFAM" id="SSF47095">
    <property type="entry name" value="HMG-box"/>
    <property type="match status" value="1"/>
</dbReference>
<proteinExistence type="predicted"/>
<evidence type="ECO:0000313" key="8">
    <source>
        <dbReference type="Proteomes" id="UP000001542"/>
    </source>
</evidence>
<dbReference type="KEGG" id="tva:4753301"/>
<dbReference type="InterPro" id="IPR009071">
    <property type="entry name" value="HMG_box_dom"/>
</dbReference>
<name>A2FHT4_TRIV3</name>
<protein>
    <submittedName>
        <fullName evidence="7">HMG box family protein</fullName>
    </submittedName>
</protein>
<dbReference type="RefSeq" id="XP_001308474.1">
    <property type="nucleotide sequence ID" value="XM_001308473.1"/>
</dbReference>
<dbReference type="InParanoid" id="A2FHT4"/>
<feature type="compositionally biased region" description="Polar residues" evidence="5">
    <location>
        <begin position="61"/>
        <end position="79"/>
    </location>
</feature>
<reference evidence="7" key="2">
    <citation type="journal article" date="2007" name="Science">
        <title>Draft genome sequence of the sexually transmitted pathogen Trichomonas vaginalis.</title>
        <authorList>
            <person name="Carlton J.M."/>
            <person name="Hirt R.P."/>
            <person name="Silva J.C."/>
            <person name="Delcher A.L."/>
            <person name="Schatz M."/>
            <person name="Zhao Q."/>
            <person name="Wortman J.R."/>
            <person name="Bidwell S.L."/>
            <person name="Alsmark U.C.M."/>
            <person name="Besteiro S."/>
            <person name="Sicheritz-Ponten T."/>
            <person name="Noel C.J."/>
            <person name="Dacks J.B."/>
            <person name="Foster P.G."/>
            <person name="Simillion C."/>
            <person name="Van de Peer Y."/>
            <person name="Miranda-Saavedra D."/>
            <person name="Barton G.J."/>
            <person name="Westrop G.D."/>
            <person name="Mueller S."/>
            <person name="Dessi D."/>
            <person name="Fiori P.L."/>
            <person name="Ren Q."/>
            <person name="Paulsen I."/>
            <person name="Zhang H."/>
            <person name="Bastida-Corcuera F.D."/>
            <person name="Simoes-Barbosa A."/>
            <person name="Brown M.T."/>
            <person name="Hayes R.D."/>
            <person name="Mukherjee M."/>
            <person name="Okumura C.Y."/>
            <person name="Schneider R."/>
            <person name="Smith A.J."/>
            <person name="Vanacova S."/>
            <person name="Villalvazo M."/>
            <person name="Haas B.J."/>
            <person name="Pertea M."/>
            <person name="Feldblyum T.V."/>
            <person name="Utterback T.R."/>
            <person name="Shu C.L."/>
            <person name="Osoegawa K."/>
            <person name="de Jong P.J."/>
            <person name="Hrdy I."/>
            <person name="Horvathova L."/>
            <person name="Zubacova Z."/>
            <person name="Dolezal P."/>
            <person name="Malik S.B."/>
            <person name="Logsdon J.M. Jr."/>
            <person name="Henze K."/>
            <person name="Gupta A."/>
            <person name="Wang C.C."/>
            <person name="Dunne R.L."/>
            <person name="Upcroft J.A."/>
            <person name="Upcroft P."/>
            <person name="White O."/>
            <person name="Salzberg S.L."/>
            <person name="Tang P."/>
            <person name="Chiu C.-H."/>
            <person name="Lee Y.-S."/>
            <person name="Embley T.M."/>
            <person name="Coombs G.H."/>
            <person name="Mottram J.C."/>
            <person name="Tachezy J."/>
            <person name="Fraser-Liggett C.M."/>
            <person name="Johnson P.J."/>
        </authorList>
    </citation>
    <scope>NUCLEOTIDE SEQUENCE [LARGE SCALE GENOMIC DNA]</scope>
    <source>
        <strain evidence="7">G3</strain>
    </source>
</reference>
<evidence type="ECO:0000259" key="6">
    <source>
        <dbReference type="PROSITE" id="PS50118"/>
    </source>
</evidence>
<dbReference type="OrthoDB" id="6247875at2759"/>
<dbReference type="Proteomes" id="UP000001542">
    <property type="component" value="Unassembled WGS sequence"/>
</dbReference>
<dbReference type="GO" id="GO:0003677">
    <property type="term" value="F:DNA binding"/>
    <property type="evidence" value="ECO:0007669"/>
    <property type="project" value="UniProtKB-UniRule"/>
</dbReference>
<dbReference type="CDD" id="cd00084">
    <property type="entry name" value="HMG-box_SF"/>
    <property type="match status" value="1"/>
</dbReference>
<dbReference type="PROSITE" id="PS50118">
    <property type="entry name" value="HMG_BOX_2"/>
    <property type="match status" value="1"/>
</dbReference>
<dbReference type="PANTHER" id="PTHR48112">
    <property type="entry name" value="HIGH MOBILITY GROUP PROTEIN DSP1"/>
    <property type="match status" value="1"/>
</dbReference>
<feature type="region of interest" description="Disordered" evidence="5">
    <location>
        <begin position="59"/>
        <end position="83"/>
    </location>
</feature>
<evidence type="ECO:0000256" key="2">
    <source>
        <dbReference type="ARBA" id="ARBA00023125"/>
    </source>
</evidence>
<dbReference type="AlphaFoldDB" id="A2FHT4"/>
<dbReference type="GO" id="GO:0005634">
    <property type="term" value="C:nucleus"/>
    <property type="evidence" value="ECO:0007669"/>
    <property type="project" value="UniProtKB-SubCell"/>
</dbReference>
<dbReference type="VEuPathDB" id="TrichDB:TVAGG3_0460760"/>
<keyword evidence="3 4" id="KW-0539">Nucleus</keyword>
<evidence type="ECO:0000256" key="1">
    <source>
        <dbReference type="ARBA" id="ARBA00004123"/>
    </source>
</evidence>
<comment type="subcellular location">
    <subcellularLocation>
        <location evidence="1">Nucleus</location>
    </subcellularLocation>
</comment>
<dbReference type="SMART" id="SM00398">
    <property type="entry name" value="HMG"/>
    <property type="match status" value="1"/>
</dbReference>
<dbReference type="InterPro" id="IPR050342">
    <property type="entry name" value="HMGB"/>
</dbReference>
<dbReference type="Pfam" id="PF00505">
    <property type="entry name" value="HMG_box"/>
    <property type="match status" value="1"/>
</dbReference>
<dbReference type="Gene3D" id="1.10.30.10">
    <property type="entry name" value="High mobility group box domain"/>
    <property type="match status" value="1"/>
</dbReference>
<dbReference type="PANTHER" id="PTHR48112:SF32">
    <property type="entry name" value="HIGH MOBILITY GROUP PROTEIN B3"/>
    <property type="match status" value="1"/>
</dbReference>
<feature type="DNA-binding region" description="HMG box" evidence="4">
    <location>
        <begin position="6"/>
        <end position="60"/>
    </location>
</feature>
<dbReference type="EMBL" id="DS113800">
    <property type="protein sequence ID" value="EAX95544.1"/>
    <property type="molecule type" value="Genomic_DNA"/>
</dbReference>
<organism evidence="7 8">
    <name type="scientific">Trichomonas vaginalis (strain ATCC PRA-98 / G3)</name>
    <dbReference type="NCBI Taxonomy" id="412133"/>
    <lineage>
        <taxon>Eukaryota</taxon>
        <taxon>Metamonada</taxon>
        <taxon>Parabasalia</taxon>
        <taxon>Trichomonadida</taxon>
        <taxon>Trichomonadidae</taxon>
        <taxon>Trichomonas</taxon>
    </lineage>
</organism>
<sequence length="115" mass="13142">MSTSKNKKSATGFFIFSKEIRYQIHKACPFFSPLDISKVISEQWKNLPESERVRYREMAKTMTSQPDSPTKPKATQQCPVKQGPIPPIETFGIYPAFDKIQYAVLDPNNDIDLTI</sequence>
<dbReference type="InterPro" id="IPR036910">
    <property type="entry name" value="HMG_box_dom_sf"/>
</dbReference>
<evidence type="ECO:0000256" key="5">
    <source>
        <dbReference type="SAM" id="MobiDB-lite"/>
    </source>
</evidence>
<reference evidence="7" key="1">
    <citation type="submission" date="2006-10" db="EMBL/GenBank/DDBJ databases">
        <authorList>
            <person name="Amadeo P."/>
            <person name="Zhao Q."/>
            <person name="Wortman J."/>
            <person name="Fraser-Liggett C."/>
            <person name="Carlton J."/>
        </authorList>
    </citation>
    <scope>NUCLEOTIDE SEQUENCE</scope>
    <source>
        <strain evidence="7">G3</strain>
    </source>
</reference>
<feature type="domain" description="HMG box" evidence="6">
    <location>
        <begin position="6"/>
        <end position="60"/>
    </location>
</feature>